<organism evidence="1 2">
    <name type="scientific">Pseudomonas lundensis</name>
    <dbReference type="NCBI Taxonomy" id="86185"/>
    <lineage>
        <taxon>Bacteria</taxon>
        <taxon>Pseudomonadati</taxon>
        <taxon>Pseudomonadota</taxon>
        <taxon>Gammaproteobacteria</taxon>
        <taxon>Pseudomonadales</taxon>
        <taxon>Pseudomonadaceae</taxon>
        <taxon>Pseudomonas</taxon>
    </lineage>
</organism>
<evidence type="ECO:0000313" key="2">
    <source>
        <dbReference type="Proteomes" id="UP000215788"/>
    </source>
</evidence>
<proteinExistence type="predicted"/>
<evidence type="ECO:0000313" key="1">
    <source>
        <dbReference type="EMBL" id="OZY59776.1"/>
    </source>
</evidence>
<protein>
    <submittedName>
        <fullName evidence="1">Uncharacterized protein</fullName>
    </submittedName>
</protein>
<accession>A0A266NBA4</accession>
<sequence>MTRLVHHQTDRYLRLETLQQEKFEELSERLIKLYTDIVESGEVVRKEESLYEVEIFPGVALCDLIYGAAESHLSRDCLFAFRSMIDQSPILNHQNLADASIIGTIGLIPSRAECELEKKEDWVNFVRLDLTRNEKVVEDFYADFSIAFPRLKFSNKFPGCMNTFDGGHSAYSGIITRCLASLNDNWGDAIGGDLPALLRTFSTQSRCPTTLEGDGDRKAILTFSFPLGSERFESVLCEPHMKLESSDAPGDTEYYYHRIYFCPRGHNSFADKVLVGHAGRHL</sequence>
<name>A0A266NBA4_9PSED</name>
<reference evidence="1 2" key="1">
    <citation type="submission" date="2017-08" db="EMBL/GenBank/DDBJ databases">
        <title>Genomic and metabolic characterisation of spoilage-associated Pseudomonas species.</title>
        <authorList>
            <person name="Stanborough T."/>
            <person name="Fegan N."/>
            <person name="Powell S.M."/>
            <person name="Singh T."/>
            <person name="Tamplin M.L."/>
            <person name="Chandry P.S."/>
        </authorList>
    </citation>
    <scope>NUCLEOTIDE SEQUENCE [LARGE SCALE GENOMIC DNA]</scope>
    <source>
        <strain evidence="1 2">L1802</strain>
    </source>
</reference>
<dbReference type="EMBL" id="NQKI01000011">
    <property type="protein sequence ID" value="OZY59776.1"/>
    <property type="molecule type" value="Genomic_DNA"/>
</dbReference>
<gene>
    <name evidence="1" type="ORF">CJF39_09520</name>
</gene>
<dbReference type="AlphaFoldDB" id="A0A266NBA4"/>
<dbReference type="RefSeq" id="WP_094993181.1">
    <property type="nucleotide sequence ID" value="NZ_NQKI01000011.1"/>
</dbReference>
<dbReference type="Proteomes" id="UP000215788">
    <property type="component" value="Unassembled WGS sequence"/>
</dbReference>
<comment type="caution">
    <text evidence="1">The sequence shown here is derived from an EMBL/GenBank/DDBJ whole genome shotgun (WGS) entry which is preliminary data.</text>
</comment>
<dbReference type="OrthoDB" id="7068866at2"/>